<keyword evidence="2" id="KW-1185">Reference proteome</keyword>
<accession>A0A419PI27</accession>
<comment type="caution">
    <text evidence="1">The sequence shown here is derived from an EMBL/GenBank/DDBJ whole genome shotgun (WGS) entry which is preliminary data.</text>
</comment>
<evidence type="ECO:0000313" key="1">
    <source>
        <dbReference type="EMBL" id="KAG5453274.1"/>
    </source>
</evidence>
<feature type="non-terminal residue" evidence="1">
    <location>
        <position position="1"/>
    </location>
</feature>
<sequence>VRHTPNRCQCRLFPATLTTAFYRGEEVLLLKLRFRHGNVSDAGSNGKWMCWQTQALQNACDLMKCGNGFKTILVLRRRSRTITIKAFTAVLNISKCSLYSDVSFYKPSNIPDCEYPQQHQPELSSALELSH</sequence>
<dbReference type="AlphaFoldDB" id="A0A419PI27"/>
<dbReference type="EMBL" id="NIRI02000013">
    <property type="protein sequence ID" value="KAG5453274.1"/>
    <property type="molecule type" value="Genomic_DNA"/>
</dbReference>
<proteinExistence type="predicted"/>
<protein>
    <submittedName>
        <fullName evidence="1">Uncharacterized protein</fullName>
    </submittedName>
</protein>
<dbReference type="InParanoid" id="A0A419PI27"/>
<reference evidence="1 2" key="1">
    <citation type="journal article" date="2018" name="Biotechnol. Adv.">
        <title>Improved genomic resources and new bioinformatic workflow for the carcinogenic parasite Clonorchis sinensis: Biotechnological implications.</title>
        <authorList>
            <person name="Wang D."/>
            <person name="Korhonen P.K."/>
            <person name="Gasser R.B."/>
            <person name="Young N.D."/>
        </authorList>
    </citation>
    <scope>NUCLEOTIDE SEQUENCE [LARGE SCALE GENOMIC DNA]</scope>
    <source>
        <strain evidence="1">Cs-k2</strain>
    </source>
</reference>
<name>A0A419PI27_CLOSI</name>
<dbReference type="Proteomes" id="UP000286415">
    <property type="component" value="Unassembled WGS sequence"/>
</dbReference>
<organism evidence="1 2">
    <name type="scientific">Clonorchis sinensis</name>
    <name type="common">Chinese liver fluke</name>
    <dbReference type="NCBI Taxonomy" id="79923"/>
    <lineage>
        <taxon>Eukaryota</taxon>
        <taxon>Metazoa</taxon>
        <taxon>Spiralia</taxon>
        <taxon>Lophotrochozoa</taxon>
        <taxon>Platyhelminthes</taxon>
        <taxon>Trematoda</taxon>
        <taxon>Digenea</taxon>
        <taxon>Opisthorchiida</taxon>
        <taxon>Opisthorchiata</taxon>
        <taxon>Opisthorchiidae</taxon>
        <taxon>Clonorchis</taxon>
    </lineage>
</organism>
<evidence type="ECO:0000313" key="2">
    <source>
        <dbReference type="Proteomes" id="UP000286415"/>
    </source>
</evidence>
<gene>
    <name evidence="1" type="ORF">CSKR_108480</name>
</gene>
<reference evidence="1 2" key="2">
    <citation type="journal article" date="2021" name="Genomics">
        <title>High-quality reference genome for Clonorchis sinensis.</title>
        <authorList>
            <person name="Young N.D."/>
            <person name="Stroehlein A.J."/>
            <person name="Kinkar L."/>
            <person name="Wang T."/>
            <person name="Sohn W.M."/>
            <person name="Chang B.C.H."/>
            <person name="Kaur P."/>
            <person name="Weisz D."/>
            <person name="Dudchenko O."/>
            <person name="Aiden E.L."/>
            <person name="Korhonen P.K."/>
            <person name="Gasser R.B."/>
        </authorList>
    </citation>
    <scope>NUCLEOTIDE SEQUENCE [LARGE SCALE GENOMIC DNA]</scope>
    <source>
        <strain evidence="1">Cs-k2</strain>
    </source>
</reference>